<dbReference type="AlphaFoldDB" id="A0A0F7RY14"/>
<dbReference type="EMBL" id="CCFA01002261">
    <property type="protein sequence ID" value="CDS00243.1"/>
    <property type="molecule type" value="Genomic_DNA"/>
</dbReference>
<evidence type="ECO:0000313" key="3">
    <source>
        <dbReference type="EMBL" id="CDU23916.1"/>
    </source>
</evidence>
<evidence type="ECO:0000313" key="2">
    <source>
        <dbReference type="EMBL" id="CDS00243.1"/>
    </source>
</evidence>
<reference evidence="4" key="3">
    <citation type="submission" date="2014-06" db="EMBL/GenBank/DDBJ databases">
        <authorList>
            <person name="Berkman P.J."/>
        </authorList>
    </citation>
    <scope>NUCLEOTIDE SEQUENCE [LARGE SCALE GENOMIC DNA]</scope>
</reference>
<reference evidence="3" key="1">
    <citation type="submission" date="2014-06" db="EMBL/GenBank/DDBJ databases">
        <authorList>
            <person name="Ju J."/>
            <person name="Zhang J."/>
        </authorList>
    </citation>
    <scope>NUCLEOTIDE SEQUENCE</scope>
    <source>
        <strain evidence="3">SscI8</strain>
    </source>
</reference>
<name>A0A0F7RY14_9BASI</name>
<feature type="region of interest" description="Disordered" evidence="1">
    <location>
        <begin position="1"/>
        <end position="33"/>
    </location>
</feature>
<protein>
    <submittedName>
        <fullName evidence="2">Uncharacterized protein</fullName>
    </submittedName>
</protein>
<proteinExistence type="predicted"/>
<dbReference type="EMBL" id="LK056664">
    <property type="protein sequence ID" value="CDU23916.1"/>
    <property type="molecule type" value="Genomic_DNA"/>
</dbReference>
<sequence length="170" mass="18936">MSSPSPSPRPEATRADLPHQPNPTNPPLDPSSQFAKDLHALVDRLKTQPLEDLARRRAFNASLSLLLQARSFTSQASFILTHPIETRMGTCTVGNALIHTGVIWTLCCRSEWIAKASTEWMAFSSAPVRRLVFVGAATLYFNPPVQKWDARFYGHKVGRFVKGLNESFKS</sequence>
<gene>
    <name evidence="2" type="primary">SSCI38860.1</name>
    <name evidence="3" type="ORF">SPSC_02545</name>
</gene>
<reference evidence="2" key="2">
    <citation type="submission" date="2014-06" db="EMBL/GenBank/DDBJ databases">
        <authorList>
            <person name="Berkman J.Paul."/>
        </authorList>
    </citation>
    <scope>NUCLEOTIDE SEQUENCE [LARGE SCALE GENOMIC DNA]</scope>
</reference>
<organism evidence="2 4">
    <name type="scientific">Sporisorium scitamineum</name>
    <dbReference type="NCBI Taxonomy" id="49012"/>
    <lineage>
        <taxon>Eukaryota</taxon>
        <taxon>Fungi</taxon>
        <taxon>Dikarya</taxon>
        <taxon>Basidiomycota</taxon>
        <taxon>Ustilaginomycotina</taxon>
        <taxon>Ustilaginomycetes</taxon>
        <taxon>Ustilaginales</taxon>
        <taxon>Ustilaginaceae</taxon>
        <taxon>Sporisorium</taxon>
    </lineage>
</organism>
<dbReference type="OrthoDB" id="2552952at2759"/>
<evidence type="ECO:0000313" key="4">
    <source>
        <dbReference type="Proteomes" id="UP000242770"/>
    </source>
</evidence>
<keyword evidence="4" id="KW-1185">Reference proteome</keyword>
<dbReference type="Proteomes" id="UP000242770">
    <property type="component" value="Unassembled WGS sequence"/>
</dbReference>
<feature type="compositionally biased region" description="Pro residues" evidence="1">
    <location>
        <begin position="20"/>
        <end position="29"/>
    </location>
</feature>
<evidence type="ECO:0000256" key="1">
    <source>
        <dbReference type="SAM" id="MobiDB-lite"/>
    </source>
</evidence>
<accession>A0A0F7RY14</accession>
<dbReference type="STRING" id="49012.A0A0F7RY14"/>